<evidence type="ECO:0000256" key="2">
    <source>
        <dbReference type="ARBA" id="ARBA00022741"/>
    </source>
</evidence>
<organism evidence="5 6">
    <name type="scientific">Polytolypa hystricis (strain UAMH7299)</name>
    <dbReference type="NCBI Taxonomy" id="1447883"/>
    <lineage>
        <taxon>Eukaryota</taxon>
        <taxon>Fungi</taxon>
        <taxon>Dikarya</taxon>
        <taxon>Ascomycota</taxon>
        <taxon>Pezizomycotina</taxon>
        <taxon>Eurotiomycetes</taxon>
        <taxon>Eurotiomycetidae</taxon>
        <taxon>Onygenales</taxon>
        <taxon>Onygenales incertae sedis</taxon>
        <taxon>Polytolypa</taxon>
    </lineage>
</organism>
<keyword evidence="6" id="KW-1185">Reference proteome</keyword>
<keyword evidence="1 5" id="KW-0723">Serine/threonine-protein kinase</keyword>
<sequence length="364" mass="40820">MSSRAPGHILLGAHWNYHILEAVKGDNTHASTVFKAKVVPHENTINAPQWFVGYYQSRFAGDATAQENLTRECQSYLLPGVASAACFRQLYDVVNDSTIALEWLDTTLAEVKYQPDMRTYTLIKTFLRAALTSCVVLERKNIPDYKPANILISGIETDRVTAKVGDFGLVFPSGDRLKAQPYSMRAPEVFLGQACTELSQVWAVSAMLFCWIMPCVLGAWDSPHFFVNDAWSMAKIKRLFPGWKIPTPDEIEGHVLKVAVRAARRMSEDERDVQAILPFEEETQKVEMPQQLRDLLRLMLVVNPDKRPSASSVLASTEFRAFEKLVSIGSSAQSSKMSSLGLPLSERVWLEVVLRGQVPKKVEK</sequence>
<dbReference type="InterPro" id="IPR000719">
    <property type="entry name" value="Prot_kinase_dom"/>
</dbReference>
<keyword evidence="5" id="KW-0418">Kinase</keyword>
<protein>
    <submittedName>
        <fullName evidence="5">Serine/threonine protein kinase</fullName>
    </submittedName>
</protein>
<evidence type="ECO:0000256" key="1">
    <source>
        <dbReference type="ARBA" id="ARBA00022527"/>
    </source>
</evidence>
<dbReference type="PANTHER" id="PTHR24055">
    <property type="entry name" value="MITOGEN-ACTIVATED PROTEIN KINASE"/>
    <property type="match status" value="1"/>
</dbReference>
<evidence type="ECO:0000259" key="4">
    <source>
        <dbReference type="PROSITE" id="PS50011"/>
    </source>
</evidence>
<dbReference type="AlphaFoldDB" id="A0A2B7WXV6"/>
<dbReference type="SMART" id="SM00220">
    <property type="entry name" value="S_TKc"/>
    <property type="match status" value="1"/>
</dbReference>
<feature type="domain" description="Protein kinase" evidence="4">
    <location>
        <begin position="1"/>
        <end position="320"/>
    </location>
</feature>
<dbReference type="SUPFAM" id="SSF56112">
    <property type="entry name" value="Protein kinase-like (PK-like)"/>
    <property type="match status" value="1"/>
</dbReference>
<dbReference type="PROSITE" id="PS50011">
    <property type="entry name" value="PROTEIN_KINASE_DOM"/>
    <property type="match status" value="1"/>
</dbReference>
<dbReference type="GO" id="GO:0004674">
    <property type="term" value="F:protein serine/threonine kinase activity"/>
    <property type="evidence" value="ECO:0007669"/>
    <property type="project" value="UniProtKB-KW"/>
</dbReference>
<dbReference type="Pfam" id="PF00069">
    <property type="entry name" value="Pkinase"/>
    <property type="match status" value="1"/>
</dbReference>
<dbReference type="GO" id="GO:0005524">
    <property type="term" value="F:ATP binding"/>
    <property type="evidence" value="ECO:0007669"/>
    <property type="project" value="UniProtKB-KW"/>
</dbReference>
<keyword evidence="3" id="KW-0067">ATP-binding</keyword>
<keyword evidence="2" id="KW-0547">Nucleotide-binding</keyword>
<dbReference type="Proteomes" id="UP000224634">
    <property type="component" value="Unassembled WGS sequence"/>
</dbReference>
<keyword evidence="5" id="KW-0808">Transferase</keyword>
<dbReference type="STRING" id="1447883.A0A2B7WXV6"/>
<dbReference type="InterPro" id="IPR011009">
    <property type="entry name" value="Kinase-like_dom_sf"/>
</dbReference>
<reference evidence="5 6" key="1">
    <citation type="submission" date="2017-10" db="EMBL/GenBank/DDBJ databases">
        <title>Comparative genomics in systemic dimorphic fungi from Ajellomycetaceae.</title>
        <authorList>
            <person name="Munoz J.F."/>
            <person name="Mcewen J.G."/>
            <person name="Clay O.K."/>
            <person name="Cuomo C.A."/>
        </authorList>
    </citation>
    <scope>NUCLEOTIDE SEQUENCE [LARGE SCALE GENOMIC DNA]</scope>
    <source>
        <strain evidence="5 6">UAMH7299</strain>
    </source>
</reference>
<proteinExistence type="predicted"/>
<gene>
    <name evidence="5" type="ORF">AJ80_08982</name>
</gene>
<evidence type="ECO:0000313" key="6">
    <source>
        <dbReference type="Proteomes" id="UP000224634"/>
    </source>
</evidence>
<evidence type="ECO:0000256" key="3">
    <source>
        <dbReference type="ARBA" id="ARBA00022840"/>
    </source>
</evidence>
<dbReference type="Gene3D" id="1.10.510.10">
    <property type="entry name" value="Transferase(Phosphotransferase) domain 1"/>
    <property type="match status" value="1"/>
</dbReference>
<dbReference type="OrthoDB" id="4184546at2759"/>
<dbReference type="InterPro" id="IPR050117">
    <property type="entry name" value="MAPK"/>
</dbReference>
<accession>A0A2B7WXV6</accession>
<comment type="caution">
    <text evidence="5">The sequence shown here is derived from an EMBL/GenBank/DDBJ whole genome shotgun (WGS) entry which is preliminary data.</text>
</comment>
<name>A0A2B7WXV6_POLH7</name>
<evidence type="ECO:0000313" key="5">
    <source>
        <dbReference type="EMBL" id="PGH01636.1"/>
    </source>
</evidence>
<dbReference type="EMBL" id="PDNA01000234">
    <property type="protein sequence ID" value="PGH01636.1"/>
    <property type="molecule type" value="Genomic_DNA"/>
</dbReference>